<feature type="region of interest" description="Disordered" evidence="1">
    <location>
        <begin position="1"/>
        <end position="39"/>
    </location>
</feature>
<comment type="caution">
    <text evidence="2">The sequence shown here is derived from an EMBL/GenBank/DDBJ whole genome shotgun (WGS) entry which is preliminary data.</text>
</comment>
<organism evidence="2 3">
    <name type="scientific">Thermacetogenium phaeum</name>
    <dbReference type="NCBI Taxonomy" id="85874"/>
    <lineage>
        <taxon>Bacteria</taxon>
        <taxon>Bacillati</taxon>
        <taxon>Bacillota</taxon>
        <taxon>Clostridia</taxon>
        <taxon>Thermoanaerobacterales</taxon>
        <taxon>Thermoanaerobacteraceae</taxon>
        <taxon>Thermacetogenium</taxon>
    </lineage>
</organism>
<evidence type="ECO:0000313" key="2">
    <source>
        <dbReference type="EMBL" id="KUK35973.1"/>
    </source>
</evidence>
<feature type="non-terminal residue" evidence="2">
    <location>
        <position position="1"/>
    </location>
</feature>
<reference evidence="3" key="1">
    <citation type="journal article" date="2015" name="MBio">
        <title>Genome-Resolved Metagenomic Analysis Reveals Roles for Candidate Phyla and Other Microbial Community Members in Biogeochemical Transformations in Oil Reservoirs.</title>
        <authorList>
            <person name="Hu P."/>
            <person name="Tom L."/>
            <person name="Singh A."/>
            <person name="Thomas B.C."/>
            <person name="Baker B.J."/>
            <person name="Piceno Y.M."/>
            <person name="Andersen G.L."/>
            <person name="Banfield J.F."/>
        </authorList>
    </citation>
    <scope>NUCLEOTIDE SEQUENCE [LARGE SCALE GENOMIC DNA]</scope>
</reference>
<evidence type="ECO:0000313" key="3">
    <source>
        <dbReference type="Proteomes" id="UP000053326"/>
    </source>
</evidence>
<dbReference type="Proteomes" id="UP000053326">
    <property type="component" value="Unassembled WGS sequence"/>
</dbReference>
<dbReference type="AlphaFoldDB" id="A0A101FFA1"/>
<accession>A0A101FFA1</accession>
<proteinExistence type="predicted"/>
<feature type="compositionally biased region" description="Basic and acidic residues" evidence="1">
    <location>
        <begin position="1"/>
        <end position="11"/>
    </location>
</feature>
<gene>
    <name evidence="2" type="ORF">XD66_1321</name>
</gene>
<evidence type="ECO:0000256" key="1">
    <source>
        <dbReference type="SAM" id="MobiDB-lite"/>
    </source>
</evidence>
<sequence length="39" mass="4343">STGSYRLEHPPEILGTTPLMGAHRGLHNPKLMNGFCRRP</sequence>
<protein>
    <submittedName>
        <fullName evidence="2">Uncharacterized protein</fullName>
    </submittedName>
</protein>
<name>A0A101FFA1_9THEO</name>
<dbReference type="EMBL" id="LGFO01000200">
    <property type="protein sequence ID" value="KUK35973.1"/>
    <property type="molecule type" value="Genomic_DNA"/>
</dbReference>